<dbReference type="RefSeq" id="WP_126949985.1">
    <property type="nucleotide sequence ID" value="NZ_RZHD01000002.1"/>
</dbReference>
<keyword evidence="1" id="KW-0732">Signal</keyword>
<comment type="caution">
    <text evidence="2">The sequence shown here is derived from an EMBL/GenBank/DDBJ whole genome shotgun (WGS) entry which is preliminary data.</text>
</comment>
<proteinExistence type="predicted"/>
<sequence>MPKTLTCFITTLLLLAPYAQANTDAAEAAVLAWLEAIDSGEYELAWEKASPLLQRPLSPNMLERTISAARRDFGTVESRRRTRVINETSMPGAPKNDYREFTYQTRFSNKPNITETITPHFEEGVWKVSGYYVQ</sequence>
<evidence type="ECO:0000313" key="3">
    <source>
        <dbReference type="Proteomes" id="UP000286912"/>
    </source>
</evidence>
<feature type="chain" id="PRO_5018692160" evidence="1">
    <location>
        <begin position="22"/>
        <end position="134"/>
    </location>
</feature>
<reference evidence="2 3" key="1">
    <citation type="submission" date="2018-12" db="EMBL/GenBank/DDBJ databases">
        <title>three novel Halomonas strain isolated from plants.</title>
        <authorList>
            <person name="Sun C."/>
        </authorList>
    </citation>
    <scope>NUCLEOTIDE SEQUENCE [LARGE SCALE GENOMIC DNA]</scope>
    <source>
        <strain evidence="2 3">RC</strain>
    </source>
</reference>
<feature type="signal peptide" evidence="1">
    <location>
        <begin position="1"/>
        <end position="21"/>
    </location>
</feature>
<keyword evidence="3" id="KW-1185">Reference proteome</keyword>
<evidence type="ECO:0000256" key="1">
    <source>
        <dbReference type="SAM" id="SignalP"/>
    </source>
</evidence>
<dbReference type="Pfam" id="PF13211">
    <property type="entry name" value="DUF4019"/>
    <property type="match status" value="1"/>
</dbReference>
<name>A0A3S0WQI0_9GAMM</name>
<dbReference type="Proteomes" id="UP000286912">
    <property type="component" value="Unassembled WGS sequence"/>
</dbReference>
<evidence type="ECO:0000313" key="2">
    <source>
        <dbReference type="EMBL" id="RUR49335.1"/>
    </source>
</evidence>
<organism evidence="2 3">
    <name type="scientific">Vreelandella populi</name>
    <dbReference type="NCBI Taxonomy" id="2498858"/>
    <lineage>
        <taxon>Bacteria</taxon>
        <taxon>Pseudomonadati</taxon>
        <taxon>Pseudomonadota</taxon>
        <taxon>Gammaproteobacteria</taxon>
        <taxon>Oceanospirillales</taxon>
        <taxon>Halomonadaceae</taxon>
        <taxon>Vreelandella</taxon>
    </lineage>
</organism>
<dbReference type="EMBL" id="RZHD01000002">
    <property type="protein sequence ID" value="RUR49335.1"/>
    <property type="molecule type" value="Genomic_DNA"/>
</dbReference>
<dbReference type="InterPro" id="IPR025091">
    <property type="entry name" value="DUF4019"/>
</dbReference>
<accession>A0A3S0WQI0</accession>
<gene>
    <name evidence="2" type="ORF">ELY37_01100</name>
</gene>
<dbReference type="AlphaFoldDB" id="A0A3S0WQI0"/>
<dbReference type="OrthoDB" id="21915at2"/>
<protein>
    <submittedName>
        <fullName evidence="2">DUF4019 domain-containing protein</fullName>
    </submittedName>
</protein>